<organism evidence="2 3">
    <name type="scientific">Liparis tanakae</name>
    <name type="common">Tanaka's snailfish</name>
    <dbReference type="NCBI Taxonomy" id="230148"/>
    <lineage>
        <taxon>Eukaryota</taxon>
        <taxon>Metazoa</taxon>
        <taxon>Chordata</taxon>
        <taxon>Craniata</taxon>
        <taxon>Vertebrata</taxon>
        <taxon>Euteleostomi</taxon>
        <taxon>Actinopterygii</taxon>
        <taxon>Neopterygii</taxon>
        <taxon>Teleostei</taxon>
        <taxon>Neoteleostei</taxon>
        <taxon>Acanthomorphata</taxon>
        <taxon>Eupercaria</taxon>
        <taxon>Perciformes</taxon>
        <taxon>Cottioidei</taxon>
        <taxon>Cottales</taxon>
        <taxon>Liparidae</taxon>
        <taxon>Liparis</taxon>
    </lineage>
</organism>
<keyword evidence="3" id="KW-1185">Reference proteome</keyword>
<dbReference type="EMBL" id="SRLO01000338">
    <property type="protein sequence ID" value="TNN60222.1"/>
    <property type="molecule type" value="Genomic_DNA"/>
</dbReference>
<accession>A0A4Z2H5S3</accession>
<protein>
    <submittedName>
        <fullName evidence="2">Uncharacterized protein</fullName>
    </submittedName>
</protein>
<evidence type="ECO:0000256" key="1">
    <source>
        <dbReference type="SAM" id="MobiDB-lite"/>
    </source>
</evidence>
<feature type="region of interest" description="Disordered" evidence="1">
    <location>
        <begin position="39"/>
        <end position="71"/>
    </location>
</feature>
<name>A0A4Z2H5S3_9TELE</name>
<dbReference type="AlphaFoldDB" id="A0A4Z2H5S3"/>
<evidence type="ECO:0000313" key="3">
    <source>
        <dbReference type="Proteomes" id="UP000314294"/>
    </source>
</evidence>
<comment type="caution">
    <text evidence="2">The sequence shown here is derived from an EMBL/GenBank/DDBJ whole genome shotgun (WGS) entry which is preliminary data.</text>
</comment>
<gene>
    <name evidence="2" type="ORF">EYF80_029557</name>
</gene>
<evidence type="ECO:0000313" key="2">
    <source>
        <dbReference type="EMBL" id="TNN60222.1"/>
    </source>
</evidence>
<proteinExistence type="predicted"/>
<sequence>MLQQTEHCLFRAVTGCDTAGRDSVLGRSLDTNETQHRFHRFERNTPRGALQQPDLGPAPSSQTPSGGRPAAATGLWVAERVENSTISTISTIILISSFMLQRLLPWLQAMKAVKALLTPDWTLSSTTFFFPPPSSSSCPLHSLSSISRERIRVRAANLWTVNLQRGERC</sequence>
<reference evidence="2 3" key="1">
    <citation type="submission" date="2019-03" db="EMBL/GenBank/DDBJ databases">
        <title>First draft genome of Liparis tanakae, snailfish: a comprehensive survey of snailfish specific genes.</title>
        <authorList>
            <person name="Kim W."/>
            <person name="Song I."/>
            <person name="Jeong J.-H."/>
            <person name="Kim D."/>
            <person name="Kim S."/>
            <person name="Ryu S."/>
            <person name="Song J.Y."/>
            <person name="Lee S.K."/>
        </authorList>
    </citation>
    <scope>NUCLEOTIDE SEQUENCE [LARGE SCALE GENOMIC DNA]</scope>
    <source>
        <tissue evidence="2">Muscle</tissue>
    </source>
</reference>
<dbReference type="Proteomes" id="UP000314294">
    <property type="component" value="Unassembled WGS sequence"/>
</dbReference>